<name>A0A182S8Q3_9DIPT</name>
<feature type="compositionally biased region" description="Low complexity" evidence="1">
    <location>
        <begin position="91"/>
        <end position="105"/>
    </location>
</feature>
<accession>A0A182S8Q3</accession>
<reference evidence="2" key="2">
    <citation type="submission" date="2020-05" db="UniProtKB">
        <authorList>
            <consortium name="EnsemblMetazoa"/>
        </authorList>
    </citation>
    <scope>IDENTIFICATION</scope>
    <source>
        <strain evidence="2">maculatus3</strain>
    </source>
</reference>
<keyword evidence="3" id="KW-1185">Reference proteome</keyword>
<reference evidence="3" key="1">
    <citation type="submission" date="2013-09" db="EMBL/GenBank/DDBJ databases">
        <title>The Genome Sequence of Anopheles maculatus species B.</title>
        <authorList>
            <consortium name="The Broad Institute Genomics Platform"/>
            <person name="Neafsey D.E."/>
            <person name="Besansky N."/>
            <person name="Howell P."/>
            <person name="Walton C."/>
            <person name="Young S.K."/>
            <person name="Zeng Q."/>
            <person name="Gargeya S."/>
            <person name="Fitzgerald M."/>
            <person name="Haas B."/>
            <person name="Abouelleil A."/>
            <person name="Allen A.W."/>
            <person name="Alvarado L."/>
            <person name="Arachchi H.M."/>
            <person name="Berlin A.M."/>
            <person name="Chapman S.B."/>
            <person name="Gainer-Dewar J."/>
            <person name="Goldberg J."/>
            <person name="Griggs A."/>
            <person name="Gujja S."/>
            <person name="Hansen M."/>
            <person name="Howarth C."/>
            <person name="Imamovic A."/>
            <person name="Ireland A."/>
            <person name="Larimer J."/>
            <person name="McCowan C."/>
            <person name="Murphy C."/>
            <person name="Pearson M."/>
            <person name="Poon T.W."/>
            <person name="Priest M."/>
            <person name="Roberts A."/>
            <person name="Saif S."/>
            <person name="Shea T."/>
            <person name="Sisk P."/>
            <person name="Sykes S."/>
            <person name="Wortman J."/>
            <person name="Nusbaum C."/>
            <person name="Birren B."/>
        </authorList>
    </citation>
    <scope>NUCLEOTIDE SEQUENCE [LARGE SCALE GENOMIC DNA]</scope>
    <source>
        <strain evidence="3">maculatus3</strain>
    </source>
</reference>
<protein>
    <submittedName>
        <fullName evidence="2">Uncharacterized protein</fullName>
    </submittedName>
</protein>
<feature type="compositionally biased region" description="Basic residues" evidence="1">
    <location>
        <begin position="22"/>
        <end position="32"/>
    </location>
</feature>
<dbReference type="AlphaFoldDB" id="A0A182S8Q3"/>
<dbReference type="VEuPathDB" id="VectorBase:AMAM001921"/>
<dbReference type="Proteomes" id="UP000075901">
    <property type="component" value="Unassembled WGS sequence"/>
</dbReference>
<feature type="compositionally biased region" description="Basic and acidic residues" evidence="1">
    <location>
        <begin position="33"/>
        <end position="44"/>
    </location>
</feature>
<evidence type="ECO:0000313" key="3">
    <source>
        <dbReference type="Proteomes" id="UP000075901"/>
    </source>
</evidence>
<feature type="region of interest" description="Disordered" evidence="1">
    <location>
        <begin position="1"/>
        <end position="126"/>
    </location>
</feature>
<sequence>MEPRSEPARTRRPAAGGGSPVKVKKKSTKHTVKFKDQCDVREDVLVVTVEPPSPSPGSPEPSPPARTAVTFALPPLTTTPPPSHRPKASNATSGLAQSGSSASSESAKKDTAKKPKHTGNGDQQPRLAEGCTALMYACQQGLTGDILKELRQK</sequence>
<evidence type="ECO:0000313" key="2">
    <source>
        <dbReference type="EnsemblMetazoa" id="AMAM001921-PA"/>
    </source>
</evidence>
<proteinExistence type="predicted"/>
<feature type="compositionally biased region" description="Pro residues" evidence="1">
    <location>
        <begin position="51"/>
        <end position="64"/>
    </location>
</feature>
<evidence type="ECO:0000256" key="1">
    <source>
        <dbReference type="SAM" id="MobiDB-lite"/>
    </source>
</evidence>
<organism evidence="2 3">
    <name type="scientific">Anopheles maculatus</name>
    <dbReference type="NCBI Taxonomy" id="74869"/>
    <lineage>
        <taxon>Eukaryota</taxon>
        <taxon>Metazoa</taxon>
        <taxon>Ecdysozoa</taxon>
        <taxon>Arthropoda</taxon>
        <taxon>Hexapoda</taxon>
        <taxon>Insecta</taxon>
        <taxon>Pterygota</taxon>
        <taxon>Neoptera</taxon>
        <taxon>Endopterygota</taxon>
        <taxon>Diptera</taxon>
        <taxon>Nematocera</taxon>
        <taxon>Culicoidea</taxon>
        <taxon>Culicidae</taxon>
        <taxon>Anophelinae</taxon>
        <taxon>Anopheles</taxon>
        <taxon>Anopheles maculatus group</taxon>
    </lineage>
</organism>
<dbReference type="EnsemblMetazoa" id="AMAM001921-RA">
    <property type="protein sequence ID" value="AMAM001921-PA"/>
    <property type="gene ID" value="AMAM001921"/>
</dbReference>